<dbReference type="PANTHER" id="PTHR47584:SF14">
    <property type="entry name" value="L10-INTERACTING MYB DOMAIN-CONTAINING PROTEIN-LIKE"/>
    <property type="match status" value="1"/>
</dbReference>
<dbReference type="EMBL" id="JABTTQ020000010">
    <property type="protein sequence ID" value="KAK6147520.1"/>
    <property type="molecule type" value="Genomic_DNA"/>
</dbReference>
<organism evidence="2 3">
    <name type="scientific">Rehmannia glutinosa</name>
    <name type="common">Chinese foxglove</name>
    <dbReference type="NCBI Taxonomy" id="99300"/>
    <lineage>
        <taxon>Eukaryota</taxon>
        <taxon>Viridiplantae</taxon>
        <taxon>Streptophyta</taxon>
        <taxon>Embryophyta</taxon>
        <taxon>Tracheophyta</taxon>
        <taxon>Spermatophyta</taxon>
        <taxon>Magnoliopsida</taxon>
        <taxon>eudicotyledons</taxon>
        <taxon>Gunneridae</taxon>
        <taxon>Pentapetalae</taxon>
        <taxon>asterids</taxon>
        <taxon>lamiids</taxon>
        <taxon>Lamiales</taxon>
        <taxon>Orobanchaceae</taxon>
        <taxon>Rehmannieae</taxon>
        <taxon>Rehmannia</taxon>
    </lineage>
</organism>
<reference evidence="2 3" key="1">
    <citation type="journal article" date="2021" name="Comput. Struct. Biotechnol. J.">
        <title>De novo genome assembly of the potent medicinal plant Rehmannia glutinosa using nanopore technology.</title>
        <authorList>
            <person name="Ma L."/>
            <person name="Dong C."/>
            <person name="Song C."/>
            <person name="Wang X."/>
            <person name="Zheng X."/>
            <person name="Niu Y."/>
            <person name="Chen S."/>
            <person name="Feng W."/>
        </authorList>
    </citation>
    <scope>NUCLEOTIDE SEQUENCE [LARGE SCALE GENOMIC DNA]</scope>
    <source>
        <strain evidence="2">DH-2019</strain>
    </source>
</reference>
<dbReference type="PANTHER" id="PTHR47584">
    <property type="match status" value="1"/>
</dbReference>
<name>A0ABR0WN50_REHGL</name>
<accession>A0ABR0WN50</accession>
<evidence type="ECO:0000259" key="1">
    <source>
        <dbReference type="Pfam" id="PF12776"/>
    </source>
</evidence>
<keyword evidence="3" id="KW-1185">Reference proteome</keyword>
<feature type="domain" description="Myb/SANT-like" evidence="1">
    <location>
        <begin position="4"/>
        <end position="86"/>
    </location>
</feature>
<evidence type="ECO:0000313" key="2">
    <source>
        <dbReference type="EMBL" id="KAK6147520.1"/>
    </source>
</evidence>
<dbReference type="Proteomes" id="UP001318860">
    <property type="component" value="Unassembled WGS sequence"/>
</dbReference>
<evidence type="ECO:0000313" key="3">
    <source>
        <dbReference type="Proteomes" id="UP001318860"/>
    </source>
</evidence>
<protein>
    <recommendedName>
        <fullName evidence="1">Myb/SANT-like domain-containing protein</fullName>
    </recommendedName>
</protein>
<dbReference type="InterPro" id="IPR045026">
    <property type="entry name" value="LIMYB"/>
</dbReference>
<sequence>MRTKLIHEEVILGNQVGHKFTNAQWVGIMTKLTEAYPGYSYTLKQLQGKSDRLKQRWKKYHRLLTRPGFGWDDQNGLILGSDEAWAHQQD</sequence>
<proteinExistence type="predicted"/>
<dbReference type="Pfam" id="PF12776">
    <property type="entry name" value="Myb_DNA-bind_3"/>
    <property type="match status" value="1"/>
</dbReference>
<gene>
    <name evidence="2" type="ORF">DH2020_018432</name>
</gene>
<dbReference type="InterPro" id="IPR024752">
    <property type="entry name" value="Myb/SANT-like_dom"/>
</dbReference>
<comment type="caution">
    <text evidence="2">The sequence shown here is derived from an EMBL/GenBank/DDBJ whole genome shotgun (WGS) entry which is preliminary data.</text>
</comment>